<reference evidence="2" key="1">
    <citation type="journal article" date="2015" name="Genome Announc.">
        <title>Draft Genome Sequence of Tolypothrix boutellei Strain VB521301.</title>
        <authorList>
            <person name="Chandrababunaidu M.M."/>
            <person name="Singh D."/>
            <person name="Sen D."/>
            <person name="Bhan S."/>
            <person name="Das S."/>
            <person name="Gupta A."/>
            <person name="Adhikary S.P."/>
            <person name="Tripathy S."/>
        </authorList>
    </citation>
    <scope>NUCLEOTIDE SEQUENCE</scope>
    <source>
        <strain evidence="2">VB521301</strain>
    </source>
</reference>
<dbReference type="EMBL" id="JHEG04000001">
    <property type="protein sequence ID" value="KAF3890209.1"/>
    <property type="molecule type" value="Genomic_DNA"/>
</dbReference>
<comment type="caution">
    <text evidence="2">The sequence shown here is derived from an EMBL/GenBank/DDBJ whole genome shotgun (WGS) entry which is preliminary data.</text>
</comment>
<dbReference type="AlphaFoldDB" id="A0A0C1NHZ0"/>
<sequence>MKKFFIPPKLIQQQHVILLCVLISLICLGLSKFHNQVLGEITTHSKAVKAVGEVTRIVYDGRTAFRLTDGCTEAVVVPEIGRVMHYGFIGETNFLWNSTQKNYNKDEWHNWGGDKTWPAPQLWWPAIGGRSWPPDGSWDGSPHKTKILSNNRLQTMSEISPGLGALILREYWFEKDGNFVIRQIVEKKKGDPLLISIWNVTQIVPTDAIFVPLNPKSPYKQNFHWITPPPNESPVVEATSTLLQLRPLEGSSSVSHNNYKIGADSLVTALAAVKNGVAMVERASHTPGDYPDGAVGSGFSIEVYNQGDSKLFYNELELLSPLLPLRKGNRIEHTVRWSLQRLPSNDVTAATTRAVIEKLLTTPVTNDKKAMTKLLQTRSTTKDLC</sequence>
<evidence type="ECO:0000313" key="2">
    <source>
        <dbReference type="EMBL" id="KIE12451.1"/>
    </source>
</evidence>
<dbReference type="STRING" id="1479485.DA73_0213060"/>
<evidence type="ECO:0000313" key="1">
    <source>
        <dbReference type="EMBL" id="KAF3890209.1"/>
    </source>
</evidence>
<dbReference type="RefSeq" id="WP_137986213.1">
    <property type="nucleotide sequence ID" value="NZ_JHEG04000001.1"/>
</dbReference>
<reference evidence="1" key="2">
    <citation type="submission" date="2019-11" db="EMBL/GenBank/DDBJ databases">
        <title>Improved Assembly of Tolypothrix boutellei genome.</title>
        <authorList>
            <person name="Sarangi A.N."/>
            <person name="Mukherjee M."/>
            <person name="Ghosh S."/>
            <person name="Singh D."/>
            <person name="Das A."/>
            <person name="Kant S."/>
            <person name="Prusty A."/>
            <person name="Tripathy S."/>
        </authorList>
    </citation>
    <scope>NUCLEOTIDE SEQUENCE</scope>
    <source>
        <strain evidence="1">VB521301</strain>
    </source>
</reference>
<protein>
    <recommendedName>
        <fullName evidence="4">DUF4380 domain-containing protein</fullName>
    </recommendedName>
</protein>
<dbReference type="OrthoDB" id="5914937at2"/>
<organism evidence="2">
    <name type="scientific">Tolypothrix bouteillei VB521301</name>
    <dbReference type="NCBI Taxonomy" id="1479485"/>
    <lineage>
        <taxon>Bacteria</taxon>
        <taxon>Bacillati</taxon>
        <taxon>Cyanobacteriota</taxon>
        <taxon>Cyanophyceae</taxon>
        <taxon>Nostocales</taxon>
        <taxon>Tolypothrichaceae</taxon>
        <taxon>Tolypothrix</taxon>
    </lineage>
</organism>
<evidence type="ECO:0008006" key="4">
    <source>
        <dbReference type="Google" id="ProtNLM"/>
    </source>
</evidence>
<name>A0A0C1NHZ0_9CYAN</name>
<proteinExistence type="predicted"/>
<dbReference type="EMBL" id="JHEG02000037">
    <property type="protein sequence ID" value="KIE12451.1"/>
    <property type="molecule type" value="Genomic_DNA"/>
</dbReference>
<gene>
    <name evidence="2" type="ORF">DA73_0213060</name>
    <name evidence="1" type="ORF">DA73_0400035745</name>
</gene>
<keyword evidence="3" id="KW-1185">Reference proteome</keyword>
<evidence type="ECO:0000313" key="3">
    <source>
        <dbReference type="Proteomes" id="UP000029738"/>
    </source>
</evidence>
<dbReference type="Proteomes" id="UP000029738">
    <property type="component" value="Unassembled WGS sequence"/>
</dbReference>
<accession>A0A0C1NHZ0</accession>